<comment type="caution">
    <text evidence="9">The sequence shown here is derived from an EMBL/GenBank/DDBJ whole genome shotgun (WGS) entry which is preliminary data.</text>
</comment>
<dbReference type="GO" id="GO:0022857">
    <property type="term" value="F:transmembrane transporter activity"/>
    <property type="evidence" value="ECO:0007669"/>
    <property type="project" value="InterPro"/>
</dbReference>
<gene>
    <name evidence="9" type="primary">DNAH6_1</name>
    <name evidence="9" type="ORF">FJT64_009661</name>
</gene>
<feature type="transmembrane region" description="Helical" evidence="7">
    <location>
        <begin position="410"/>
        <end position="429"/>
    </location>
</feature>
<dbReference type="Gene3D" id="3.40.50.300">
    <property type="entry name" value="P-loop containing nucleotide triphosphate hydrolases"/>
    <property type="match status" value="1"/>
</dbReference>
<keyword evidence="5" id="KW-0175">Coiled coil</keyword>
<dbReference type="Pfam" id="PF12781">
    <property type="entry name" value="AAA_9"/>
    <property type="match status" value="1"/>
</dbReference>
<proteinExistence type="predicted"/>
<dbReference type="InterPro" id="IPR024743">
    <property type="entry name" value="Dynein_HC_stalk"/>
</dbReference>
<dbReference type="InterPro" id="IPR035706">
    <property type="entry name" value="AAA_9"/>
</dbReference>
<dbReference type="EMBL" id="VIIS01001822">
    <property type="protein sequence ID" value="KAF0292309.1"/>
    <property type="molecule type" value="Genomic_DNA"/>
</dbReference>
<dbReference type="GO" id="GO:0051959">
    <property type="term" value="F:dynein light intermediate chain binding"/>
    <property type="evidence" value="ECO:0007669"/>
    <property type="project" value="InterPro"/>
</dbReference>
<feature type="transmembrane region" description="Helical" evidence="7">
    <location>
        <begin position="494"/>
        <end position="518"/>
    </location>
</feature>
<evidence type="ECO:0000313" key="10">
    <source>
        <dbReference type="Proteomes" id="UP000440578"/>
    </source>
</evidence>
<protein>
    <submittedName>
        <fullName evidence="9">Dynein heavy chain 6, axonemal</fullName>
    </submittedName>
</protein>
<name>A0A6A4VGN4_AMPAM</name>
<dbReference type="Pfam" id="PF00083">
    <property type="entry name" value="Sugar_tr"/>
    <property type="match status" value="1"/>
</dbReference>
<feature type="transmembrane region" description="Helical" evidence="7">
    <location>
        <begin position="350"/>
        <end position="371"/>
    </location>
</feature>
<feature type="transmembrane region" description="Helical" evidence="7">
    <location>
        <begin position="203"/>
        <end position="225"/>
    </location>
</feature>
<feature type="coiled-coil region" evidence="5">
    <location>
        <begin position="538"/>
        <end position="572"/>
    </location>
</feature>
<dbReference type="Proteomes" id="UP000440578">
    <property type="component" value="Unassembled WGS sequence"/>
</dbReference>
<dbReference type="PANTHER" id="PTHR22878">
    <property type="entry name" value="DYNEIN HEAVY CHAIN 6, AXONEMAL-LIKE-RELATED"/>
    <property type="match status" value="1"/>
</dbReference>
<feature type="transmembrane region" description="Helical" evidence="7">
    <location>
        <begin position="178"/>
        <end position="197"/>
    </location>
</feature>
<dbReference type="InterPro" id="IPR020846">
    <property type="entry name" value="MFS_dom"/>
</dbReference>
<dbReference type="GO" id="GO:0030286">
    <property type="term" value="C:dynein complex"/>
    <property type="evidence" value="ECO:0007669"/>
    <property type="project" value="InterPro"/>
</dbReference>
<feature type="transmembrane region" description="Helical" evidence="7">
    <location>
        <begin position="383"/>
        <end position="403"/>
    </location>
</feature>
<dbReference type="OrthoDB" id="6435585at2759"/>
<dbReference type="AlphaFoldDB" id="A0A6A4VGN4"/>
<evidence type="ECO:0000256" key="5">
    <source>
        <dbReference type="SAM" id="Coils"/>
    </source>
</evidence>
<feature type="transmembrane region" description="Helical" evidence="7">
    <location>
        <begin position="237"/>
        <end position="260"/>
    </location>
</feature>
<sequence length="837" mass="90476">MSYPAKDDPGEDLEKPQRNGDGPDAEKPQTKQPSEETFDDLLNLAGGGGRFQVLLVFATSLGALTAAIDTFSIVFKIDSPDHWCVRDAANNSPSCVPTEAGCEAESCFVPGSNATDGPRPACVQWQFDHSVYQSTVVTDFELVCDRSVLRSMIFTAQMLTSLVTSLLFGLIGDWYGRARAAALAAGLFVLLASVIAATSNYNVFLAVASLTTGARMGIYICLFTLCMESVGERHRSVAGLVWVLPWAGGIMLTAAAGWLLRSWWQLQLVCAAAGLLLLPGVWLLPESPRWLAAHGRTDRAAAGLRQIAAVNGRALPADVAERLRRLSLAPPAEDASRCREALLLFSSRRMCCLSLATIWLWVVMAVVYYGISFDSAQLADNAYLAMLLSGLVEVPSMAAVPLIDRLGRRPVMAATYLLTGAAILPVPAVPPGWPVLLLGMLGKLAIGAGFGVIYVHLEEYMPTEVRNAALGLSTMAESVGGALSPHVAYGLGGWHWAAPSVVFGVLAVSAGLVTLLVLPETAGRPLPETVRDVQKTRLQAAEAELASVMATLKEKQDRLAAVEAQIAELQSLYDHSVGEKQSLEDKIAVTSARLTRASKLTSALADEGERWAINVETLDGELKTVVGNMFMGAASVSYLGAFTSQFREELLEHWVEMCQLLAVPIADNFSLSGVLADPYQIRQWNACGLPRDDVSTLNAILSTRSRRWPLMIDPQDQANQWIRRMEAADGLKVAKMSDGQLLRVLETCIRLGLPMLIEAVGETLEAALEPILLRQTYLSGGRLLIKLGDSEVDYDKSFRLYMTTKLGNPHYLPEVCIKVTLVNFTVTQSGLEDQLLG</sequence>
<accession>A0A6A4VGN4</accession>
<feature type="transmembrane region" description="Helical" evidence="7">
    <location>
        <begin position="266"/>
        <end position="284"/>
    </location>
</feature>
<dbReference type="PROSITE" id="PS00216">
    <property type="entry name" value="SUGAR_TRANSPORT_1"/>
    <property type="match status" value="1"/>
</dbReference>
<organism evidence="9 10">
    <name type="scientific">Amphibalanus amphitrite</name>
    <name type="common">Striped barnacle</name>
    <name type="synonym">Balanus amphitrite</name>
    <dbReference type="NCBI Taxonomy" id="1232801"/>
    <lineage>
        <taxon>Eukaryota</taxon>
        <taxon>Metazoa</taxon>
        <taxon>Ecdysozoa</taxon>
        <taxon>Arthropoda</taxon>
        <taxon>Crustacea</taxon>
        <taxon>Multicrustacea</taxon>
        <taxon>Cirripedia</taxon>
        <taxon>Thoracica</taxon>
        <taxon>Thoracicalcarea</taxon>
        <taxon>Balanomorpha</taxon>
        <taxon>Balanoidea</taxon>
        <taxon>Balanidae</taxon>
        <taxon>Amphibalaninae</taxon>
        <taxon>Amphibalanus</taxon>
    </lineage>
</organism>
<evidence type="ECO:0000313" key="9">
    <source>
        <dbReference type="EMBL" id="KAF0292309.1"/>
    </source>
</evidence>
<comment type="subcellular location">
    <subcellularLocation>
        <location evidence="1">Membrane</location>
        <topology evidence="1">Multi-pass membrane protein</topology>
    </subcellularLocation>
</comment>
<dbReference type="PROSITE" id="PS50850">
    <property type="entry name" value="MFS"/>
    <property type="match status" value="1"/>
</dbReference>
<keyword evidence="10" id="KW-1185">Reference proteome</keyword>
<dbReference type="InterPro" id="IPR005828">
    <property type="entry name" value="MFS_sugar_transport-like"/>
</dbReference>
<dbReference type="Gene3D" id="1.20.1250.20">
    <property type="entry name" value="MFS general substrate transporter like domains"/>
    <property type="match status" value="1"/>
</dbReference>
<evidence type="ECO:0000259" key="8">
    <source>
        <dbReference type="PROSITE" id="PS50850"/>
    </source>
</evidence>
<dbReference type="InterPro" id="IPR026983">
    <property type="entry name" value="DHC"/>
</dbReference>
<feature type="transmembrane region" description="Helical" evidence="7">
    <location>
        <begin position="435"/>
        <end position="457"/>
    </location>
</feature>
<dbReference type="GO" id="GO:0045505">
    <property type="term" value="F:dynein intermediate chain binding"/>
    <property type="evidence" value="ECO:0007669"/>
    <property type="project" value="InterPro"/>
</dbReference>
<keyword evidence="3 7" id="KW-1133">Transmembrane helix</keyword>
<keyword evidence="4 7" id="KW-0472">Membrane</keyword>
<evidence type="ECO:0000256" key="3">
    <source>
        <dbReference type="ARBA" id="ARBA00022989"/>
    </source>
</evidence>
<dbReference type="Gene3D" id="1.20.920.20">
    <property type="match status" value="1"/>
</dbReference>
<evidence type="ECO:0000256" key="7">
    <source>
        <dbReference type="SAM" id="Phobius"/>
    </source>
</evidence>
<feature type="region of interest" description="Disordered" evidence="6">
    <location>
        <begin position="1"/>
        <end position="34"/>
    </location>
</feature>
<evidence type="ECO:0000256" key="2">
    <source>
        <dbReference type="ARBA" id="ARBA00022692"/>
    </source>
</evidence>
<dbReference type="PANTHER" id="PTHR22878:SF68">
    <property type="entry name" value="DYNEIN HEAVY CHAIN 6, AXONEMAL-LIKE"/>
    <property type="match status" value="1"/>
</dbReference>
<keyword evidence="2 7" id="KW-0812">Transmembrane</keyword>
<dbReference type="InterPro" id="IPR005829">
    <property type="entry name" value="Sugar_transporter_CS"/>
</dbReference>
<feature type="domain" description="Major facilitator superfamily (MFS) profile" evidence="8">
    <location>
        <begin position="55"/>
        <end position="522"/>
    </location>
</feature>
<dbReference type="GO" id="GO:0007018">
    <property type="term" value="P:microtubule-based movement"/>
    <property type="evidence" value="ECO:0007669"/>
    <property type="project" value="InterPro"/>
</dbReference>
<dbReference type="GO" id="GO:0016020">
    <property type="term" value="C:membrane"/>
    <property type="evidence" value="ECO:0007669"/>
    <property type="project" value="UniProtKB-SubCell"/>
</dbReference>
<dbReference type="Pfam" id="PF12777">
    <property type="entry name" value="MT"/>
    <property type="match status" value="1"/>
</dbReference>
<evidence type="ECO:0000256" key="6">
    <source>
        <dbReference type="SAM" id="MobiDB-lite"/>
    </source>
</evidence>
<feature type="transmembrane region" description="Helical" evidence="7">
    <location>
        <begin position="152"/>
        <end position="171"/>
    </location>
</feature>
<reference evidence="9 10" key="1">
    <citation type="submission" date="2019-07" db="EMBL/GenBank/DDBJ databases">
        <title>Draft genome assembly of a fouling barnacle, Amphibalanus amphitrite (Darwin, 1854): The first reference genome for Thecostraca.</title>
        <authorList>
            <person name="Kim W."/>
        </authorList>
    </citation>
    <scope>NUCLEOTIDE SEQUENCE [LARGE SCALE GENOMIC DNA]</scope>
    <source>
        <strain evidence="9">SNU_AA5</strain>
        <tissue evidence="9">Soma without cirri and trophi</tissue>
    </source>
</reference>
<feature type="compositionally biased region" description="Basic and acidic residues" evidence="6">
    <location>
        <begin position="1"/>
        <end position="18"/>
    </location>
</feature>
<evidence type="ECO:0000256" key="1">
    <source>
        <dbReference type="ARBA" id="ARBA00004141"/>
    </source>
</evidence>
<dbReference type="FunFam" id="3.40.50.300:FF:001145">
    <property type="entry name" value="Putative dynein heavy chain"/>
    <property type="match status" value="1"/>
</dbReference>
<dbReference type="SUPFAM" id="SSF103473">
    <property type="entry name" value="MFS general substrate transporter"/>
    <property type="match status" value="1"/>
</dbReference>
<dbReference type="InterPro" id="IPR027417">
    <property type="entry name" value="P-loop_NTPase"/>
</dbReference>
<dbReference type="InterPro" id="IPR036259">
    <property type="entry name" value="MFS_trans_sf"/>
</dbReference>
<evidence type="ECO:0000256" key="4">
    <source>
        <dbReference type="ARBA" id="ARBA00023136"/>
    </source>
</evidence>